<dbReference type="InterPro" id="IPR044000">
    <property type="entry name" value="Phage_tube_2"/>
</dbReference>
<name>A0A1I3MHA1_9EURY</name>
<dbReference type="RefSeq" id="WP_005576708.1">
    <property type="nucleotide sequence ID" value="NZ_FORO01000010.1"/>
</dbReference>
<dbReference type="Pfam" id="PF18906">
    <property type="entry name" value="Phage_tube_2"/>
    <property type="match status" value="1"/>
</dbReference>
<dbReference type="AlphaFoldDB" id="A0A1I3MHA1"/>
<sequence length="303" mass="33231">MTGAGSALPVAFAMEDEFMGGLKEEDGEPTFVEPGIDPQVEELDLQRQLERVRRPDDPIPLTSLAQNLEGAASVSFVLTDDNWHDLVFEDGLIEKGLRPSARWHFGVDLIEGTVERITLGTVVTQVQIQYQQDQNVRVTLTMLYGDEVGGDSDEANEFDPTDVERPAKSDVFASHSTSLEIDDAAVETYLQSAGLTISNLARFRRGAGFHPVDAVPGAVEPDLSTNATFTESDRRDIAYGGSTPATMLDEIDATLEFDRDDGSDPIAYDLEVKPDNYAWNDLVQADTDLGEDINWHVSHVEAV</sequence>
<protein>
    <submittedName>
        <fullName evidence="1">Uncharacterized protein</fullName>
    </submittedName>
</protein>
<dbReference type="OrthoDB" id="346267at2157"/>
<dbReference type="GeneID" id="14209473"/>
<evidence type="ECO:0000313" key="1">
    <source>
        <dbReference type="EMBL" id="SFI96140.1"/>
    </source>
</evidence>
<reference evidence="1 2" key="1">
    <citation type="submission" date="2016-10" db="EMBL/GenBank/DDBJ databases">
        <authorList>
            <person name="de Groot N.N."/>
        </authorList>
    </citation>
    <scope>NUCLEOTIDE SEQUENCE [LARGE SCALE GENOMIC DNA]</scope>
    <source>
        <strain evidence="1 2">SP2</strain>
    </source>
</reference>
<dbReference type="OMA" id="APSSAWY"/>
<evidence type="ECO:0000313" key="2">
    <source>
        <dbReference type="Proteomes" id="UP000182829"/>
    </source>
</evidence>
<dbReference type="EMBL" id="FORO01000010">
    <property type="protein sequence ID" value="SFI96140.1"/>
    <property type="molecule type" value="Genomic_DNA"/>
</dbReference>
<dbReference type="Proteomes" id="UP000182829">
    <property type="component" value="Unassembled WGS sequence"/>
</dbReference>
<proteinExistence type="predicted"/>
<gene>
    <name evidence="1" type="ORF">SAMN05443661_110141</name>
</gene>
<accession>A0A1I3MHA1</accession>
<organism evidence="1 2">
    <name type="scientific">Natronobacterium gregoryi</name>
    <dbReference type="NCBI Taxonomy" id="44930"/>
    <lineage>
        <taxon>Archaea</taxon>
        <taxon>Methanobacteriati</taxon>
        <taxon>Methanobacteriota</taxon>
        <taxon>Stenosarchaea group</taxon>
        <taxon>Halobacteria</taxon>
        <taxon>Halobacteriales</taxon>
        <taxon>Natrialbaceae</taxon>
        <taxon>Natronobacterium</taxon>
    </lineage>
</organism>